<organism evidence="1 2">
    <name type="scientific">Iris pallida</name>
    <name type="common">Sweet iris</name>
    <dbReference type="NCBI Taxonomy" id="29817"/>
    <lineage>
        <taxon>Eukaryota</taxon>
        <taxon>Viridiplantae</taxon>
        <taxon>Streptophyta</taxon>
        <taxon>Embryophyta</taxon>
        <taxon>Tracheophyta</taxon>
        <taxon>Spermatophyta</taxon>
        <taxon>Magnoliopsida</taxon>
        <taxon>Liliopsida</taxon>
        <taxon>Asparagales</taxon>
        <taxon>Iridaceae</taxon>
        <taxon>Iridoideae</taxon>
        <taxon>Irideae</taxon>
        <taxon>Iris</taxon>
    </lineage>
</organism>
<proteinExistence type="predicted"/>
<gene>
    <name evidence="1" type="ORF">M6B38_147020</name>
</gene>
<sequence>MSTALVRVPCLCSYPAWLYVVSGAVDWPKLRLKRLRSGVWDYG</sequence>
<comment type="caution">
    <text evidence="1">The sequence shown here is derived from an EMBL/GenBank/DDBJ whole genome shotgun (WGS) entry which is preliminary data.</text>
</comment>
<evidence type="ECO:0000313" key="1">
    <source>
        <dbReference type="EMBL" id="KAJ6812779.1"/>
    </source>
</evidence>
<dbReference type="EMBL" id="JANAVB010030818">
    <property type="protein sequence ID" value="KAJ6812779.1"/>
    <property type="molecule type" value="Genomic_DNA"/>
</dbReference>
<dbReference type="Proteomes" id="UP001140949">
    <property type="component" value="Unassembled WGS sequence"/>
</dbReference>
<name>A0AAX6F995_IRIPA</name>
<protein>
    <submittedName>
        <fullName evidence="1">Uncharacterized protein</fullName>
    </submittedName>
</protein>
<reference evidence="1" key="2">
    <citation type="submission" date="2023-04" db="EMBL/GenBank/DDBJ databases">
        <authorList>
            <person name="Bruccoleri R.E."/>
            <person name="Oakeley E.J."/>
            <person name="Faust A.-M."/>
            <person name="Dessus-Babus S."/>
            <person name="Altorfer M."/>
            <person name="Burckhardt D."/>
            <person name="Oertli M."/>
            <person name="Naumann U."/>
            <person name="Petersen F."/>
            <person name="Wong J."/>
        </authorList>
    </citation>
    <scope>NUCLEOTIDE SEQUENCE</scope>
    <source>
        <strain evidence="1">GSM-AAB239-AS_SAM_17_03QT</strain>
        <tissue evidence="1">Leaf</tissue>
    </source>
</reference>
<evidence type="ECO:0000313" key="2">
    <source>
        <dbReference type="Proteomes" id="UP001140949"/>
    </source>
</evidence>
<dbReference type="AlphaFoldDB" id="A0AAX6F995"/>
<keyword evidence="2" id="KW-1185">Reference proteome</keyword>
<reference evidence="1" key="1">
    <citation type="journal article" date="2023" name="GigaByte">
        <title>Genome assembly of the bearded iris, Iris pallida Lam.</title>
        <authorList>
            <person name="Bruccoleri R.E."/>
            <person name="Oakeley E.J."/>
            <person name="Faust A.M.E."/>
            <person name="Altorfer M."/>
            <person name="Dessus-Babus S."/>
            <person name="Burckhardt D."/>
            <person name="Oertli M."/>
            <person name="Naumann U."/>
            <person name="Petersen F."/>
            <person name="Wong J."/>
        </authorList>
    </citation>
    <scope>NUCLEOTIDE SEQUENCE</scope>
    <source>
        <strain evidence="1">GSM-AAB239-AS_SAM_17_03QT</strain>
    </source>
</reference>
<accession>A0AAX6F995</accession>